<dbReference type="Gene3D" id="3.40.190.290">
    <property type="match status" value="1"/>
</dbReference>
<proteinExistence type="inferred from homology"/>
<evidence type="ECO:0000313" key="6">
    <source>
        <dbReference type="EMBL" id="NYT86395.1"/>
    </source>
</evidence>
<dbReference type="InterPro" id="IPR036388">
    <property type="entry name" value="WH-like_DNA-bd_sf"/>
</dbReference>
<dbReference type="EMBL" id="JACCEV010000003">
    <property type="protein sequence ID" value="NYT86395.1"/>
    <property type="molecule type" value="Genomic_DNA"/>
</dbReference>
<gene>
    <name evidence="6" type="ORF">H0A62_12345</name>
</gene>
<evidence type="ECO:0000256" key="1">
    <source>
        <dbReference type="ARBA" id="ARBA00009437"/>
    </source>
</evidence>
<keyword evidence="3" id="KW-0238">DNA-binding</keyword>
<dbReference type="InterPro" id="IPR058163">
    <property type="entry name" value="LysR-type_TF_proteobact-type"/>
</dbReference>
<reference evidence="6 7" key="1">
    <citation type="submission" date="2020-07" db="EMBL/GenBank/DDBJ databases">
        <title>Taxonomic revisions and descriptions of new bacterial species based on genomic comparisons in the high-G+C-content subgroup of the family Alcaligenaceae.</title>
        <authorList>
            <person name="Szabo A."/>
            <person name="Felfoldi T."/>
        </authorList>
    </citation>
    <scope>NUCLEOTIDE SEQUENCE [LARGE SCALE GENOMIC DNA]</scope>
    <source>
        <strain evidence="6 7">DSM 25667</strain>
    </source>
</reference>
<dbReference type="PRINTS" id="PR00039">
    <property type="entry name" value="HTHLYSR"/>
</dbReference>
<dbReference type="RefSeq" id="WP_130040292.1">
    <property type="nucleotide sequence ID" value="NZ_JACCEV010000003.1"/>
</dbReference>
<dbReference type="SUPFAM" id="SSF46785">
    <property type="entry name" value="Winged helix' DNA-binding domain"/>
    <property type="match status" value="1"/>
</dbReference>
<accession>A0A853H5E3</accession>
<keyword evidence="4" id="KW-0804">Transcription</keyword>
<sequence length="310" mass="34590">MDRLLAMQVFERVANESGFAAAARSLDMSPPVVTRLVAELEGHLGTRLFQRTTRKVSLTDAGVAYLACVRQILQDVDEADALAIAHTNRLAGRLRLHTLPVLASYVVAPLLPEFRRRHPGIVIELEVESYRDPSIEDFDITLLGTDASFDANIVARRIVESDVILVASPEYVERKGAPQRPEDLVQHDCLRLKRPDGSLRAWRMWRCQSPDQVVERDVEAVLVANHTDTLLRAAIDGAGITSIALDIAAPYLTRGDLVRVLSPWVTGRLAMYAAVPSRKFIPQRSRVFLDYLVEQIREQHDKALHACTAC</sequence>
<dbReference type="OrthoDB" id="9080899at2"/>
<dbReference type="Pfam" id="PF00126">
    <property type="entry name" value="HTH_1"/>
    <property type="match status" value="1"/>
</dbReference>
<name>A0A853H5E3_9BURK</name>
<dbReference type="AlphaFoldDB" id="A0A853H5E3"/>
<evidence type="ECO:0000256" key="4">
    <source>
        <dbReference type="ARBA" id="ARBA00023163"/>
    </source>
</evidence>
<dbReference type="InterPro" id="IPR005119">
    <property type="entry name" value="LysR_subst-bd"/>
</dbReference>
<feature type="domain" description="HTH lysR-type" evidence="5">
    <location>
        <begin position="1"/>
        <end position="59"/>
    </location>
</feature>
<dbReference type="InterPro" id="IPR000847">
    <property type="entry name" value="LysR_HTH_N"/>
</dbReference>
<dbReference type="GO" id="GO:0003677">
    <property type="term" value="F:DNA binding"/>
    <property type="evidence" value="ECO:0007669"/>
    <property type="project" value="UniProtKB-KW"/>
</dbReference>
<evidence type="ECO:0000256" key="2">
    <source>
        <dbReference type="ARBA" id="ARBA00023015"/>
    </source>
</evidence>
<dbReference type="GO" id="GO:0003700">
    <property type="term" value="F:DNA-binding transcription factor activity"/>
    <property type="evidence" value="ECO:0007669"/>
    <property type="project" value="InterPro"/>
</dbReference>
<comment type="similarity">
    <text evidence="1">Belongs to the LysR transcriptional regulatory family.</text>
</comment>
<dbReference type="PANTHER" id="PTHR30537">
    <property type="entry name" value="HTH-TYPE TRANSCRIPTIONAL REGULATOR"/>
    <property type="match status" value="1"/>
</dbReference>
<evidence type="ECO:0000259" key="5">
    <source>
        <dbReference type="PROSITE" id="PS50931"/>
    </source>
</evidence>
<dbReference type="FunFam" id="1.10.10.10:FF:000001">
    <property type="entry name" value="LysR family transcriptional regulator"/>
    <property type="match status" value="1"/>
</dbReference>
<keyword evidence="2" id="KW-0805">Transcription regulation</keyword>
<evidence type="ECO:0000256" key="3">
    <source>
        <dbReference type="ARBA" id="ARBA00023125"/>
    </source>
</evidence>
<keyword evidence="7" id="KW-1185">Reference proteome</keyword>
<comment type="caution">
    <text evidence="6">The sequence shown here is derived from an EMBL/GenBank/DDBJ whole genome shotgun (WGS) entry which is preliminary data.</text>
</comment>
<dbReference type="SUPFAM" id="SSF53850">
    <property type="entry name" value="Periplasmic binding protein-like II"/>
    <property type="match status" value="1"/>
</dbReference>
<dbReference type="PROSITE" id="PS50931">
    <property type="entry name" value="HTH_LYSR"/>
    <property type="match status" value="1"/>
</dbReference>
<protein>
    <submittedName>
        <fullName evidence="6">LysR family transcriptional regulator</fullName>
    </submittedName>
</protein>
<dbReference type="Gene3D" id="1.10.10.10">
    <property type="entry name" value="Winged helix-like DNA-binding domain superfamily/Winged helix DNA-binding domain"/>
    <property type="match status" value="1"/>
</dbReference>
<dbReference type="Pfam" id="PF03466">
    <property type="entry name" value="LysR_substrate"/>
    <property type="match status" value="1"/>
</dbReference>
<dbReference type="Proteomes" id="UP000554144">
    <property type="component" value="Unassembled WGS sequence"/>
</dbReference>
<dbReference type="InterPro" id="IPR036390">
    <property type="entry name" value="WH_DNA-bd_sf"/>
</dbReference>
<dbReference type="CDD" id="cd08422">
    <property type="entry name" value="PBP2_CrgA_like"/>
    <property type="match status" value="1"/>
</dbReference>
<dbReference type="PANTHER" id="PTHR30537:SF5">
    <property type="entry name" value="HTH-TYPE TRANSCRIPTIONAL ACTIVATOR TTDR-RELATED"/>
    <property type="match status" value="1"/>
</dbReference>
<evidence type="ECO:0000313" key="7">
    <source>
        <dbReference type="Proteomes" id="UP000554144"/>
    </source>
</evidence>
<organism evidence="6 7">
    <name type="scientific">Pollutimonas harenae</name>
    <dbReference type="NCBI Taxonomy" id="657015"/>
    <lineage>
        <taxon>Bacteria</taxon>
        <taxon>Pseudomonadati</taxon>
        <taxon>Pseudomonadota</taxon>
        <taxon>Betaproteobacteria</taxon>
        <taxon>Burkholderiales</taxon>
        <taxon>Alcaligenaceae</taxon>
        <taxon>Pollutimonas</taxon>
    </lineage>
</organism>